<dbReference type="GO" id="GO:0046872">
    <property type="term" value="F:metal ion binding"/>
    <property type="evidence" value="ECO:0007669"/>
    <property type="project" value="UniProtKB-KW"/>
</dbReference>
<feature type="binding site" evidence="4">
    <location>
        <position position="8"/>
    </location>
    <ligand>
        <name>a divalent metal cation</name>
        <dbReference type="ChEBI" id="CHEBI:60240"/>
        <label>1</label>
    </ligand>
</feature>
<evidence type="ECO:0000313" key="5">
    <source>
        <dbReference type="EMBL" id="QBQ55418.1"/>
    </source>
</evidence>
<dbReference type="FunFam" id="3.20.20.140:FF:000005">
    <property type="entry name" value="TatD family hydrolase"/>
    <property type="match status" value="1"/>
</dbReference>
<keyword evidence="2 4" id="KW-0479">Metal-binding</keyword>
<dbReference type="GO" id="GO:0016788">
    <property type="term" value="F:hydrolase activity, acting on ester bonds"/>
    <property type="evidence" value="ECO:0007669"/>
    <property type="project" value="InterPro"/>
</dbReference>
<feature type="binding site" evidence="4">
    <location>
        <position position="155"/>
    </location>
    <ligand>
        <name>a divalent metal cation</name>
        <dbReference type="ChEBI" id="CHEBI:60240"/>
        <label>2</label>
    </ligand>
</feature>
<dbReference type="PANTHER" id="PTHR46124:SF2">
    <property type="entry name" value="D-AMINOACYL-TRNA DEACYLASE"/>
    <property type="match status" value="1"/>
</dbReference>
<dbReference type="NCBIfam" id="TIGR00010">
    <property type="entry name" value="YchF/TatD family DNA exonuclease"/>
    <property type="match status" value="1"/>
</dbReference>
<dbReference type="CDD" id="cd01310">
    <property type="entry name" value="TatD_DNAse"/>
    <property type="match status" value="1"/>
</dbReference>
<keyword evidence="6" id="KW-1185">Reference proteome</keyword>
<reference evidence="5 6" key="1">
    <citation type="submission" date="2019-03" db="EMBL/GenBank/DDBJ databases">
        <title>The genome sequence of Nitrosococcus wardiae strain D1FHST reveals the archetypal metabolic capacity of ammonia-oxidizing Gammaproteobacteria.</title>
        <authorList>
            <person name="Wang L."/>
            <person name="Lim C.K."/>
            <person name="Hanson T.E."/>
            <person name="Dang H."/>
            <person name="Klotz M.G."/>
        </authorList>
    </citation>
    <scope>NUCLEOTIDE SEQUENCE [LARGE SCALE GENOMIC DNA]</scope>
    <source>
        <strain evidence="5 6">D1FHS</strain>
    </source>
</reference>
<dbReference type="InterPro" id="IPR032466">
    <property type="entry name" value="Metal_Hydrolase"/>
</dbReference>
<dbReference type="InterPro" id="IPR001130">
    <property type="entry name" value="TatD-like"/>
</dbReference>
<dbReference type="InterPro" id="IPR015991">
    <property type="entry name" value="TatD/YcfH-like"/>
</dbReference>
<evidence type="ECO:0000256" key="2">
    <source>
        <dbReference type="ARBA" id="ARBA00022723"/>
    </source>
</evidence>
<dbReference type="InterPro" id="IPR018228">
    <property type="entry name" value="DNase_TatD-rel_CS"/>
</dbReference>
<feature type="binding site" evidence="4">
    <location>
        <position position="94"/>
    </location>
    <ligand>
        <name>a divalent metal cation</name>
        <dbReference type="ChEBI" id="CHEBI:60240"/>
        <label>1</label>
    </ligand>
</feature>
<dbReference type="Pfam" id="PF01026">
    <property type="entry name" value="TatD_DNase"/>
    <property type="match status" value="1"/>
</dbReference>
<comment type="similarity">
    <text evidence="1">Belongs to the metallo-dependent hydrolases superfamily. TatD-type hydrolase family.</text>
</comment>
<evidence type="ECO:0000256" key="3">
    <source>
        <dbReference type="ARBA" id="ARBA00022801"/>
    </source>
</evidence>
<gene>
    <name evidence="5" type="ORF">E3U44_13555</name>
</gene>
<dbReference type="PROSITE" id="PS01091">
    <property type="entry name" value="TATD_3"/>
    <property type="match status" value="1"/>
</dbReference>
<dbReference type="KEGG" id="nwr:E3U44_13555"/>
<name>A0A4P7BYY9_9GAMM</name>
<evidence type="ECO:0000256" key="4">
    <source>
        <dbReference type="PIRSR" id="PIRSR005902-1"/>
    </source>
</evidence>
<evidence type="ECO:0000313" key="6">
    <source>
        <dbReference type="Proteomes" id="UP000294325"/>
    </source>
</evidence>
<feature type="binding site" evidence="4">
    <location>
        <position position="6"/>
    </location>
    <ligand>
        <name>a divalent metal cation</name>
        <dbReference type="ChEBI" id="CHEBI:60240"/>
        <label>1</label>
    </ligand>
</feature>
<dbReference type="PANTHER" id="PTHR46124">
    <property type="entry name" value="D-AMINOACYL-TRNA DEACYLASE"/>
    <property type="match status" value="1"/>
</dbReference>
<dbReference type="PROSITE" id="PS01137">
    <property type="entry name" value="TATD_1"/>
    <property type="match status" value="1"/>
</dbReference>
<dbReference type="AlphaFoldDB" id="A0A4P7BYY9"/>
<sequence length="263" mass="29199">MLVDSHCHLNLLDLTPFGDSVYPVVAEAREAGIGHMLCVSVDLETFPDIRKLAQDYPEVSVSVGVHPNTRESTEPTVEQLVELATAPEVVAIGETGLDYFRSEGDLEWQRERLRIHIAAAKECGKPLIIHTRQAKEDTLRILQEENAGEVGGVFHCFTEDWEMAKEGLDLGFYISFSGIVTFRSASALQKVAAQVPADRLLIETDSPYLAPVPYRGKPNQPAYVRYVAQCIAKLRKTSVADIEDLTSENFFSLFSRAGADRLF</sequence>
<evidence type="ECO:0000256" key="1">
    <source>
        <dbReference type="ARBA" id="ARBA00009275"/>
    </source>
</evidence>
<dbReference type="PROSITE" id="PS01090">
    <property type="entry name" value="TATD_2"/>
    <property type="match status" value="1"/>
</dbReference>
<dbReference type="RefSeq" id="WP_134358677.1">
    <property type="nucleotide sequence ID" value="NZ_CP038033.1"/>
</dbReference>
<feature type="binding site" evidence="4">
    <location>
        <position position="205"/>
    </location>
    <ligand>
        <name>a divalent metal cation</name>
        <dbReference type="ChEBI" id="CHEBI:60240"/>
        <label>1</label>
    </ligand>
</feature>
<protein>
    <submittedName>
        <fullName evidence="5">TatD family deoxyribonuclease</fullName>
    </submittedName>
</protein>
<proteinExistence type="inferred from homology"/>
<dbReference type="Proteomes" id="UP000294325">
    <property type="component" value="Chromosome"/>
</dbReference>
<dbReference type="GO" id="GO:0005829">
    <property type="term" value="C:cytosol"/>
    <property type="evidence" value="ECO:0007669"/>
    <property type="project" value="TreeGrafter"/>
</dbReference>
<dbReference type="Gene3D" id="3.20.20.140">
    <property type="entry name" value="Metal-dependent hydrolases"/>
    <property type="match status" value="1"/>
</dbReference>
<dbReference type="EMBL" id="CP038033">
    <property type="protein sequence ID" value="QBQ55418.1"/>
    <property type="molecule type" value="Genomic_DNA"/>
</dbReference>
<keyword evidence="3" id="KW-0378">Hydrolase</keyword>
<dbReference type="OrthoDB" id="9810005at2"/>
<feature type="binding site" evidence="4">
    <location>
        <position position="130"/>
    </location>
    <ligand>
        <name>a divalent metal cation</name>
        <dbReference type="ChEBI" id="CHEBI:60240"/>
        <label>2</label>
    </ligand>
</feature>
<dbReference type="GO" id="GO:0004536">
    <property type="term" value="F:DNA nuclease activity"/>
    <property type="evidence" value="ECO:0007669"/>
    <property type="project" value="InterPro"/>
</dbReference>
<dbReference type="SUPFAM" id="SSF51556">
    <property type="entry name" value="Metallo-dependent hydrolases"/>
    <property type="match status" value="1"/>
</dbReference>
<dbReference type="PIRSF" id="PIRSF005902">
    <property type="entry name" value="DNase_TatD"/>
    <property type="match status" value="1"/>
</dbReference>
<accession>A0A4P7BYY9</accession>
<organism evidence="5 6">
    <name type="scientific">Nitrosococcus wardiae</name>
    <dbReference type="NCBI Taxonomy" id="1814290"/>
    <lineage>
        <taxon>Bacteria</taxon>
        <taxon>Pseudomonadati</taxon>
        <taxon>Pseudomonadota</taxon>
        <taxon>Gammaproteobacteria</taxon>
        <taxon>Chromatiales</taxon>
        <taxon>Chromatiaceae</taxon>
        <taxon>Nitrosococcus</taxon>
    </lineage>
</organism>